<dbReference type="InterPro" id="IPR024079">
    <property type="entry name" value="MetalloPept_cat_dom_sf"/>
</dbReference>
<accession>A0ABU5QEK4</accession>
<dbReference type="InterPro" id="IPR026444">
    <property type="entry name" value="Secre_tail"/>
</dbReference>
<evidence type="ECO:0000256" key="1">
    <source>
        <dbReference type="SAM" id="SignalP"/>
    </source>
</evidence>
<dbReference type="Pfam" id="PF13688">
    <property type="entry name" value="Reprolysin_5"/>
    <property type="match status" value="1"/>
</dbReference>
<feature type="signal peptide" evidence="1">
    <location>
        <begin position="1"/>
        <end position="18"/>
    </location>
</feature>
<dbReference type="Proteomes" id="UP001302949">
    <property type="component" value="Unassembled WGS sequence"/>
</dbReference>
<gene>
    <name evidence="4" type="ORF">VB248_19160</name>
</gene>
<dbReference type="InterPro" id="IPR013783">
    <property type="entry name" value="Ig-like_fold"/>
</dbReference>
<dbReference type="RefSeq" id="WP_323298438.1">
    <property type="nucleotide sequence ID" value="NZ_JAYFUM010000026.1"/>
</dbReference>
<feature type="domain" description="Fibronectin type-III" evidence="3">
    <location>
        <begin position="249"/>
        <end position="347"/>
    </location>
</feature>
<dbReference type="SUPFAM" id="SSF49265">
    <property type="entry name" value="Fibronectin type III"/>
    <property type="match status" value="2"/>
</dbReference>
<evidence type="ECO:0000313" key="4">
    <source>
        <dbReference type="EMBL" id="MEA5141281.1"/>
    </source>
</evidence>
<dbReference type="InterPro" id="IPR003961">
    <property type="entry name" value="FN3_dom"/>
</dbReference>
<dbReference type="PROSITE" id="PS50853">
    <property type="entry name" value="FN3"/>
    <property type="match status" value="1"/>
</dbReference>
<organism evidence="4 5">
    <name type="scientific">Arcicella rigui</name>
    <dbReference type="NCBI Taxonomy" id="797020"/>
    <lineage>
        <taxon>Bacteria</taxon>
        <taxon>Pseudomonadati</taxon>
        <taxon>Bacteroidota</taxon>
        <taxon>Cytophagia</taxon>
        <taxon>Cytophagales</taxon>
        <taxon>Flectobacillaceae</taxon>
        <taxon>Arcicella</taxon>
    </lineage>
</organism>
<dbReference type="EMBL" id="JAYFUM010000026">
    <property type="protein sequence ID" value="MEA5141281.1"/>
    <property type="molecule type" value="Genomic_DNA"/>
</dbReference>
<keyword evidence="5" id="KW-1185">Reference proteome</keyword>
<sequence>MKKLLLLVLLGLTQISFAQKQSVNCGVNESVLPESTIKAMQMAPTWLKQQQARKSADGLYVCRIAVDIDSETYLHFEKDTSYIKQEIYRMVERVSKIYETEINTQLVVTYINIHKDTNTDPYKGMENIFGLLEILNQQTNEGSLKNISFDKAIYLPTKQIYGADGVAAEKINVSPWGKTYTLAHELGHNFGSPHTQNCNWPGGVIDYCYPSEGNCYTGALELVKGTIMSYCGLKPTFHPLCRALMQHYAENNLTKIESLSSIKLVQSIKTVDNYFTFAPIISAESYLYEISESSNFSNIITSGTSDINSIALQKRQKGTTYYIRVKAVNRLGTSGWSNTVAFSIQNSTLASPLIKSPKNNASFANTDPNFRVDFEPVEGATSYEISVTSHDNMSWGRDYFTITTRVFSTSDNYFLIDHNIFDTERKSIFWKVRAVNNNTKSTWSEGRRVFLTDYPTQLAFFYRGYTLPTSFPLNFYTLDNNYQFKLTVSENEDYSNPVLEKIKNPSDEYFAFETINIDKLSPNKIYYLKFETINPEYDKLNDIPAGLMSTTITNIRTDPEQAKTLWKFINEENIPNFGKDYSTLHFSGNDLYRTSEKGIVKVNINDFSTKVYNRENTNGKIGNVFMGTGLDSLGNFWAINRIAKNINYIGGFPADIYTLNNFEKGTMKLLSSQEFEAGQDFFGPSLFDPINQFVGDGLRVAKVENNTAKVFYTFEINGKATGYTYMIADKSFIWFKAFDGENNRLIIKRYNIKTKEVVQFDNTTNQEIPSSPFGGIKLDKKGNFWIYTESELVKYDGKQWIKYTQNDFPFGYIENISFDKNNIPYVNSSFEGAGKLIRLKNNIWELVTLYPSHSSNDMQIDDLGRIWFINPGGVMLVDPCALVTKPELLSNSGTIIDYGKTLSLEAKGCSNVVWNWKNTEEQITNKLISGNNKLEVSPKSNTTYIARCYDNGCTGEETTLTMSVRPNLFTNKVETNEICLGDTIKISPKIVGSLDANVQLNATLSSSQAKYSFVTTKKGTSISFAPSNNLPSGKYWLKISVNSLQAISKDSIEITISNLYTSNISGINNFCTGQSTSISVNNTDATSFQWFEGIKAIGSNSKTLLVNKAGLYSVVLKNDKGCTATLTPYSITENSLPIINISGDKSLCEGSSKILSTAVKGGQAPYTYEWEKDGTAIADKTNSITVLKGGAYSVITKDAKGCVDTSGIHLISEIKLPKVTISKSGSTDLLPNAEVIFTVAKDTILRNYQWNKDNKAIEGANSNVYKATQAGVYTVSVSNVNNLECTTVSDAIVVNLVTSNEPKSIVDNWAVKVFPNPNDGNFTVEFTSTDNKATELTIYDLFGKVIVKKSIKVIGKHSEVFNLSEQASGEYFLMIQKENFTKTIKLYQTKTP</sequence>
<dbReference type="PROSITE" id="PS50215">
    <property type="entry name" value="ADAM_MEPRO"/>
    <property type="match status" value="1"/>
</dbReference>
<proteinExistence type="predicted"/>
<feature type="chain" id="PRO_5046079947" evidence="1">
    <location>
        <begin position="19"/>
        <end position="1392"/>
    </location>
</feature>
<evidence type="ECO:0000313" key="5">
    <source>
        <dbReference type="Proteomes" id="UP001302949"/>
    </source>
</evidence>
<protein>
    <submittedName>
        <fullName evidence="4">M12 family metallo-peptidase</fullName>
    </submittedName>
</protein>
<dbReference type="InterPro" id="IPR001590">
    <property type="entry name" value="Peptidase_M12B"/>
</dbReference>
<feature type="domain" description="Peptidase M12B" evidence="2">
    <location>
        <begin position="60"/>
        <end position="234"/>
    </location>
</feature>
<dbReference type="Gene3D" id="2.130.10.10">
    <property type="entry name" value="YVTN repeat-like/Quinoprotein amine dehydrogenase"/>
    <property type="match status" value="1"/>
</dbReference>
<dbReference type="Gene3D" id="3.40.390.10">
    <property type="entry name" value="Collagenase (Catalytic Domain)"/>
    <property type="match status" value="1"/>
</dbReference>
<reference evidence="4 5" key="1">
    <citation type="submission" date="2023-12" db="EMBL/GenBank/DDBJ databases">
        <title>Novel species of the genus Arcicella isolated from rivers.</title>
        <authorList>
            <person name="Lu H."/>
        </authorList>
    </citation>
    <scope>NUCLEOTIDE SEQUENCE [LARGE SCALE GENOMIC DNA]</scope>
    <source>
        <strain evidence="4 5">KCTC 23307</strain>
    </source>
</reference>
<dbReference type="SUPFAM" id="SSF63829">
    <property type="entry name" value="Calcium-dependent phosphotriesterase"/>
    <property type="match status" value="1"/>
</dbReference>
<evidence type="ECO:0000259" key="2">
    <source>
        <dbReference type="PROSITE" id="PS50215"/>
    </source>
</evidence>
<evidence type="ECO:0000259" key="3">
    <source>
        <dbReference type="PROSITE" id="PS50853"/>
    </source>
</evidence>
<keyword evidence="1" id="KW-0732">Signal</keyword>
<dbReference type="InterPro" id="IPR015943">
    <property type="entry name" value="WD40/YVTN_repeat-like_dom_sf"/>
</dbReference>
<dbReference type="SUPFAM" id="SSF55486">
    <property type="entry name" value="Metalloproteases ('zincins'), catalytic domain"/>
    <property type="match status" value="1"/>
</dbReference>
<dbReference type="Pfam" id="PF18962">
    <property type="entry name" value="Por_Secre_tail"/>
    <property type="match status" value="1"/>
</dbReference>
<dbReference type="InterPro" id="IPR036116">
    <property type="entry name" value="FN3_sf"/>
</dbReference>
<comment type="caution">
    <text evidence="4">The sequence shown here is derived from an EMBL/GenBank/DDBJ whole genome shotgun (WGS) entry which is preliminary data.</text>
</comment>
<dbReference type="NCBIfam" id="TIGR04183">
    <property type="entry name" value="Por_Secre_tail"/>
    <property type="match status" value="1"/>
</dbReference>
<name>A0ABU5QEK4_9BACT</name>
<dbReference type="Gene3D" id="2.60.40.10">
    <property type="entry name" value="Immunoglobulins"/>
    <property type="match status" value="4"/>
</dbReference>